<keyword evidence="2 11" id="KW-0723">Serine/threonine-protein kinase</keyword>
<dbReference type="InterPro" id="IPR000719">
    <property type="entry name" value="Prot_kinase_dom"/>
</dbReference>
<accession>D9WEY8</accession>
<evidence type="ECO:0000256" key="7">
    <source>
        <dbReference type="PROSITE-ProRule" id="PRU10141"/>
    </source>
</evidence>
<dbReference type="EC" id="2.7.11.1" evidence="1"/>
<evidence type="ECO:0000259" key="10">
    <source>
        <dbReference type="PROSITE" id="PS50011"/>
    </source>
</evidence>
<evidence type="ECO:0000256" key="2">
    <source>
        <dbReference type="ARBA" id="ARBA00022527"/>
    </source>
</evidence>
<dbReference type="InterPro" id="IPR011009">
    <property type="entry name" value="Kinase-like_dom_sf"/>
</dbReference>
<dbReference type="SUPFAM" id="SSF56112">
    <property type="entry name" value="Protein kinase-like (PK-like)"/>
    <property type="match status" value="1"/>
</dbReference>
<dbReference type="PANTHER" id="PTHR43289">
    <property type="entry name" value="MITOGEN-ACTIVATED PROTEIN KINASE KINASE KINASE 20-RELATED"/>
    <property type="match status" value="1"/>
</dbReference>
<dbReference type="Gene3D" id="3.30.200.20">
    <property type="entry name" value="Phosphorylase Kinase, domain 1"/>
    <property type="match status" value="1"/>
</dbReference>
<dbReference type="InterPro" id="IPR017441">
    <property type="entry name" value="Protein_kinase_ATP_BS"/>
</dbReference>
<dbReference type="SMART" id="SM00220">
    <property type="entry name" value="S_TKc"/>
    <property type="match status" value="1"/>
</dbReference>
<organism evidence="11 12">
    <name type="scientific">Streptomyces himastatinicus ATCC 53653</name>
    <dbReference type="NCBI Taxonomy" id="457427"/>
    <lineage>
        <taxon>Bacteria</taxon>
        <taxon>Bacillati</taxon>
        <taxon>Actinomycetota</taxon>
        <taxon>Actinomycetes</taxon>
        <taxon>Kitasatosporales</taxon>
        <taxon>Streptomycetaceae</taxon>
        <taxon>Streptomyces</taxon>
        <taxon>Streptomyces violaceusniger group</taxon>
    </lineage>
</organism>
<dbReference type="Pfam" id="PF00069">
    <property type="entry name" value="Pkinase"/>
    <property type="match status" value="1"/>
</dbReference>
<evidence type="ECO:0000256" key="4">
    <source>
        <dbReference type="ARBA" id="ARBA00022741"/>
    </source>
</evidence>
<evidence type="ECO:0000256" key="6">
    <source>
        <dbReference type="ARBA" id="ARBA00022840"/>
    </source>
</evidence>
<keyword evidence="6 7" id="KW-0067">ATP-binding</keyword>
<feature type="region of interest" description="Disordered" evidence="8">
    <location>
        <begin position="293"/>
        <end position="345"/>
    </location>
</feature>
<evidence type="ECO:0000256" key="8">
    <source>
        <dbReference type="SAM" id="MobiDB-lite"/>
    </source>
</evidence>
<dbReference type="Proteomes" id="UP000003963">
    <property type="component" value="Unassembled WGS sequence"/>
</dbReference>
<keyword evidence="9" id="KW-1133">Transmembrane helix</keyword>
<dbReference type="GO" id="GO:0004674">
    <property type="term" value="F:protein serine/threonine kinase activity"/>
    <property type="evidence" value="ECO:0007669"/>
    <property type="project" value="UniProtKB-KW"/>
</dbReference>
<keyword evidence="5 11" id="KW-0418">Kinase</keyword>
<dbReference type="CDD" id="cd14014">
    <property type="entry name" value="STKc_PknB_like"/>
    <property type="match status" value="1"/>
</dbReference>
<proteinExistence type="predicted"/>
<feature type="transmembrane region" description="Helical" evidence="9">
    <location>
        <begin position="348"/>
        <end position="371"/>
    </location>
</feature>
<dbReference type="EMBL" id="GG657754">
    <property type="protein sequence ID" value="EFL27298.1"/>
    <property type="molecule type" value="Genomic_DNA"/>
</dbReference>
<feature type="region of interest" description="Disordered" evidence="8">
    <location>
        <begin position="375"/>
        <end position="419"/>
    </location>
</feature>
<evidence type="ECO:0000313" key="12">
    <source>
        <dbReference type="Proteomes" id="UP000003963"/>
    </source>
</evidence>
<sequence length="556" mass="58315">MRYIQPELLGWGEGSAMSEEGFGPRDERLAGGRYRLLGELGRGGMGVVWRAYDEALGREVAIKEVRAPAGLGDRDIDRLYARLEREGRAAARVSHRNVVTVYDVAVEDGRPWIVMELVRGLSFADVLEAEGSVPPARAAFVGAEVLAALRAAHAVGVLHRDVKPGNVLIANDGHVVLSDFGIAVVEGDAALTLTGELVGSPEFLAPERALGQPPGPEADLWSLGVMLYAAVEGFSPFRQDTPLSTLRAVVDASLPSPRWAGPLRSVLEGLLHKDPRQRTSAAEAERLLRLVAAGGTPGGVPRHTDAAPATPTTPTLPTTPTAPAPPSGNHPATPTHAGDQPPEHPRRAVAAIAAGMVLGVLALCGLTWALLNEGGQDDNNSGGTGGMTTATGTHRTDTAKDTTKDTEGNNSHPATTSPALTITVVIKAERDDYEGACPPPSGEAPSFTAALSVNHAPATVRYRWITGSGRVSDGGWKSAHFGEGGTARTVRHTELSYQAGARHKDWIAVEAKGPKGAASVTSSRVDFATTCEEAPTDGASSSTWAPRGTDPFRQQR</sequence>
<name>D9WEY8_9ACTN</name>
<keyword evidence="3" id="KW-0808">Transferase</keyword>
<dbReference type="AlphaFoldDB" id="D9WEY8"/>
<dbReference type="STRING" id="457427.SSOG_07012"/>
<feature type="domain" description="Protein kinase" evidence="10">
    <location>
        <begin position="34"/>
        <end position="290"/>
    </location>
</feature>
<dbReference type="InterPro" id="IPR008271">
    <property type="entry name" value="Ser/Thr_kinase_AS"/>
</dbReference>
<dbReference type="PROSITE" id="PS50011">
    <property type="entry name" value="PROTEIN_KINASE_DOM"/>
    <property type="match status" value="1"/>
</dbReference>
<feature type="binding site" evidence="7">
    <location>
        <position position="63"/>
    </location>
    <ligand>
        <name>ATP</name>
        <dbReference type="ChEBI" id="CHEBI:30616"/>
    </ligand>
</feature>
<keyword evidence="12" id="KW-1185">Reference proteome</keyword>
<reference evidence="11 12" key="1">
    <citation type="submission" date="2009-02" db="EMBL/GenBank/DDBJ databases">
        <title>Annotation of Streptomyces hygroscopicus strain ATCC 53653.</title>
        <authorList>
            <consortium name="The Broad Institute Genome Sequencing Platform"/>
            <consortium name="Broad Institute Microbial Sequencing Center"/>
            <person name="Fischbach M."/>
            <person name="Godfrey P."/>
            <person name="Ward D."/>
            <person name="Young S."/>
            <person name="Zeng Q."/>
            <person name="Koehrsen M."/>
            <person name="Alvarado L."/>
            <person name="Berlin A.M."/>
            <person name="Bochicchio J."/>
            <person name="Borenstein D."/>
            <person name="Chapman S.B."/>
            <person name="Chen Z."/>
            <person name="Engels R."/>
            <person name="Freedman E."/>
            <person name="Gellesch M."/>
            <person name="Goldberg J."/>
            <person name="Griggs A."/>
            <person name="Gujja S."/>
            <person name="Heilman E.R."/>
            <person name="Heiman D.I."/>
            <person name="Hepburn T.A."/>
            <person name="Howarth C."/>
            <person name="Jen D."/>
            <person name="Larson L."/>
            <person name="Lewis B."/>
            <person name="Mehta T."/>
            <person name="Park D."/>
            <person name="Pearson M."/>
            <person name="Richards J."/>
            <person name="Roberts A."/>
            <person name="Saif S."/>
            <person name="Shea T.D."/>
            <person name="Shenoy N."/>
            <person name="Sisk P."/>
            <person name="Stolte C."/>
            <person name="Sykes S.N."/>
            <person name="Thomson T."/>
            <person name="Walk T."/>
            <person name="White J."/>
            <person name="Yandava C."/>
            <person name="Straight P."/>
            <person name="Clardy J."/>
            <person name="Hung D."/>
            <person name="Kolter R."/>
            <person name="Mekalanos J."/>
            <person name="Walker S."/>
            <person name="Walsh C.T."/>
            <person name="Wieland-Brown L.C."/>
            <person name="Haas B."/>
            <person name="Nusbaum C."/>
            <person name="Birren B."/>
        </authorList>
    </citation>
    <scope>NUCLEOTIDE SEQUENCE [LARGE SCALE GENOMIC DNA]</scope>
    <source>
        <strain evidence="11 12">ATCC 53653</strain>
    </source>
</reference>
<protein>
    <recommendedName>
        <fullName evidence="1">non-specific serine/threonine protein kinase</fullName>
        <ecNumber evidence="1">2.7.11.1</ecNumber>
    </recommendedName>
</protein>
<evidence type="ECO:0000256" key="3">
    <source>
        <dbReference type="ARBA" id="ARBA00022679"/>
    </source>
</evidence>
<evidence type="ECO:0000256" key="5">
    <source>
        <dbReference type="ARBA" id="ARBA00022777"/>
    </source>
</evidence>
<dbReference type="PROSITE" id="PS00108">
    <property type="entry name" value="PROTEIN_KINASE_ST"/>
    <property type="match status" value="1"/>
</dbReference>
<keyword evidence="9" id="KW-0812">Transmembrane</keyword>
<dbReference type="HOGENOM" id="CLU_000288_63_44_11"/>
<evidence type="ECO:0000256" key="1">
    <source>
        <dbReference type="ARBA" id="ARBA00012513"/>
    </source>
</evidence>
<gene>
    <name evidence="11" type="ORF">SSOG_07012</name>
</gene>
<dbReference type="Gene3D" id="1.10.510.10">
    <property type="entry name" value="Transferase(Phosphotransferase) domain 1"/>
    <property type="match status" value="1"/>
</dbReference>
<dbReference type="GO" id="GO:0005524">
    <property type="term" value="F:ATP binding"/>
    <property type="evidence" value="ECO:0007669"/>
    <property type="project" value="UniProtKB-UniRule"/>
</dbReference>
<keyword evidence="9" id="KW-0472">Membrane</keyword>
<dbReference type="PROSITE" id="PS00107">
    <property type="entry name" value="PROTEIN_KINASE_ATP"/>
    <property type="match status" value="1"/>
</dbReference>
<feature type="compositionally biased region" description="Low complexity" evidence="8">
    <location>
        <begin position="306"/>
        <end position="319"/>
    </location>
</feature>
<feature type="region of interest" description="Disordered" evidence="8">
    <location>
        <begin position="532"/>
        <end position="556"/>
    </location>
</feature>
<feature type="compositionally biased region" description="Polar residues" evidence="8">
    <location>
        <begin position="408"/>
        <end position="419"/>
    </location>
</feature>
<keyword evidence="4 7" id="KW-0547">Nucleotide-binding</keyword>
<evidence type="ECO:0000256" key="9">
    <source>
        <dbReference type="SAM" id="Phobius"/>
    </source>
</evidence>
<feature type="compositionally biased region" description="Basic and acidic residues" evidence="8">
    <location>
        <begin position="394"/>
        <end position="407"/>
    </location>
</feature>
<evidence type="ECO:0000313" key="11">
    <source>
        <dbReference type="EMBL" id="EFL27298.1"/>
    </source>
</evidence>
<dbReference type="PANTHER" id="PTHR43289:SF6">
    <property type="entry name" value="SERINE_THREONINE-PROTEIN KINASE NEKL-3"/>
    <property type="match status" value="1"/>
</dbReference>